<keyword evidence="1" id="KW-1133">Transmembrane helix</keyword>
<dbReference type="AlphaFoldDB" id="A0A7M4DHQ5"/>
<gene>
    <name evidence="2" type="ORF">HALOF300_01655</name>
</gene>
<feature type="transmembrane region" description="Helical" evidence="1">
    <location>
        <begin position="60"/>
        <end position="86"/>
    </location>
</feature>
<protein>
    <submittedName>
        <fullName evidence="2">Uncharacterized protein</fullName>
    </submittedName>
</protein>
<dbReference type="EMBL" id="CACRYJ010000022">
    <property type="protein sequence ID" value="VZO36448.1"/>
    <property type="molecule type" value="Genomic_DNA"/>
</dbReference>
<organism evidence="2 3">
    <name type="scientific">Occultella aeris</name>
    <dbReference type="NCBI Taxonomy" id="2761496"/>
    <lineage>
        <taxon>Bacteria</taxon>
        <taxon>Bacillati</taxon>
        <taxon>Actinomycetota</taxon>
        <taxon>Actinomycetes</taxon>
        <taxon>Micrococcales</taxon>
        <taxon>Ruaniaceae</taxon>
        <taxon>Occultella</taxon>
    </lineage>
</organism>
<name>A0A7M4DHQ5_9MICO</name>
<evidence type="ECO:0000313" key="2">
    <source>
        <dbReference type="EMBL" id="VZO36448.1"/>
    </source>
</evidence>
<evidence type="ECO:0000256" key="1">
    <source>
        <dbReference type="SAM" id="Phobius"/>
    </source>
</evidence>
<keyword evidence="1" id="KW-0812">Transmembrane</keyword>
<sequence>MSEPETQSNELKVPNPGPVGSAVVLTFGVALLVIGWAAMDQARQMSLVWELTGESLGDPGRAWLTTGFIIAVVGLLATLVGVYRLAVGVDYAARRWAAQGTRK</sequence>
<feature type="transmembrane region" description="Helical" evidence="1">
    <location>
        <begin position="20"/>
        <end position="39"/>
    </location>
</feature>
<keyword evidence="3" id="KW-1185">Reference proteome</keyword>
<comment type="caution">
    <text evidence="2">The sequence shown here is derived from an EMBL/GenBank/DDBJ whole genome shotgun (WGS) entry which is preliminary data.</text>
</comment>
<proteinExistence type="predicted"/>
<evidence type="ECO:0000313" key="3">
    <source>
        <dbReference type="Proteomes" id="UP000419743"/>
    </source>
</evidence>
<reference evidence="2 3" key="1">
    <citation type="submission" date="2019-11" db="EMBL/GenBank/DDBJ databases">
        <authorList>
            <person name="Criscuolo A."/>
        </authorList>
    </citation>
    <scope>NUCLEOTIDE SEQUENCE [LARGE SCALE GENOMIC DNA]</scope>
    <source>
        <strain evidence="2">CIP111667</strain>
    </source>
</reference>
<dbReference type="RefSeq" id="WP_156740471.1">
    <property type="nucleotide sequence ID" value="NZ_CACRYJ010000022.1"/>
</dbReference>
<dbReference type="Proteomes" id="UP000419743">
    <property type="component" value="Unassembled WGS sequence"/>
</dbReference>
<keyword evidence="1" id="KW-0472">Membrane</keyword>
<accession>A0A7M4DHQ5</accession>